<accession>A0A4U7BQ39</accession>
<dbReference type="Proteomes" id="UP000310353">
    <property type="component" value="Unassembled WGS sequence"/>
</dbReference>
<keyword evidence="2" id="KW-1185">Reference proteome</keyword>
<evidence type="ECO:0000313" key="1">
    <source>
        <dbReference type="EMBL" id="TKX32435.1"/>
    </source>
</evidence>
<name>A0A4U7BQ39_9BACT</name>
<dbReference type="AlphaFoldDB" id="A0A4U7BQ39"/>
<dbReference type="EMBL" id="NXMA01000005">
    <property type="protein sequence ID" value="TKX32435.1"/>
    <property type="molecule type" value="Genomic_DNA"/>
</dbReference>
<dbReference type="RefSeq" id="WP_137622108.1">
    <property type="nucleotide sequence ID" value="NZ_NXMA01000005.1"/>
</dbReference>
<evidence type="ECO:0000313" key="2">
    <source>
        <dbReference type="Proteomes" id="UP000310353"/>
    </source>
</evidence>
<dbReference type="OrthoDB" id="5360895at2"/>
<comment type="caution">
    <text evidence="1">The sequence shown here is derived from an EMBL/GenBank/DDBJ whole genome shotgun (WGS) entry which is preliminary data.</text>
</comment>
<organism evidence="1 2">
    <name type="scientific">Campylobacter aviculae</name>
    <dbReference type="NCBI Taxonomy" id="2510190"/>
    <lineage>
        <taxon>Bacteria</taxon>
        <taxon>Pseudomonadati</taxon>
        <taxon>Campylobacterota</taxon>
        <taxon>Epsilonproteobacteria</taxon>
        <taxon>Campylobacterales</taxon>
        <taxon>Campylobacteraceae</taxon>
        <taxon>Campylobacter</taxon>
    </lineage>
</organism>
<gene>
    <name evidence="1" type="ORF">CQA76_03685</name>
</gene>
<evidence type="ECO:0008006" key="3">
    <source>
        <dbReference type="Google" id="ProtNLM"/>
    </source>
</evidence>
<reference evidence="1 2" key="1">
    <citation type="submission" date="2018-05" db="EMBL/GenBank/DDBJ databases">
        <title>Novel Campyloabacter and Helicobacter Species and Strains.</title>
        <authorList>
            <person name="Mannion A.J."/>
            <person name="Shen Z."/>
            <person name="Fox J.G."/>
        </authorList>
    </citation>
    <scope>NUCLEOTIDE SEQUENCE [LARGE SCALE GENOMIC DNA]</scope>
    <source>
        <strain evidence="2">MIT17-670</strain>
    </source>
</reference>
<proteinExistence type="predicted"/>
<sequence length="210" mass="24747">MKKIATIILSLYSLSYANIYEDLSDFAYKKNSDKNFKVESAKIVHFFKNSKECLDLLIGPNQVQILKTYNSCKNLEKDLNFNNFLNHDFLTLYKNDGQMIRQITRDLKNAMQDIMIYYKLHYSFSQNKDDMSKNPNLDILNIDPKEGGTLLYKVNNQACVGIELLRHNSKMAMKIYGIENLDKKCKLFIESPDFKNISYTMKDFNWYYLE</sequence>
<protein>
    <recommendedName>
        <fullName evidence="3">Periplasmic protein</fullName>
    </recommendedName>
</protein>